<evidence type="ECO:0000259" key="3">
    <source>
        <dbReference type="Pfam" id="PF01979"/>
    </source>
</evidence>
<dbReference type="Proteomes" id="UP001589798">
    <property type="component" value="Unassembled WGS sequence"/>
</dbReference>
<dbReference type="InterPro" id="IPR032466">
    <property type="entry name" value="Metal_Hydrolase"/>
</dbReference>
<evidence type="ECO:0000256" key="1">
    <source>
        <dbReference type="ARBA" id="ARBA00006745"/>
    </source>
</evidence>
<evidence type="ECO:0000313" key="5">
    <source>
        <dbReference type="Proteomes" id="UP001589798"/>
    </source>
</evidence>
<keyword evidence="2" id="KW-0378">Hydrolase</keyword>
<dbReference type="SUPFAM" id="SSF51556">
    <property type="entry name" value="Metallo-dependent hydrolases"/>
    <property type="match status" value="1"/>
</dbReference>
<name>A0ABV6CWK5_9SPHN</name>
<sequence length="490" mass="53583">MTQAAGTVADTLVRDAYILTLDAERRVLTRGFIAFTAGRITALGTMQEPLPAATTVIDAGGMVVMPGMANGHNHLVQNAWRGYNDDRWPVLDIPAAVLGLLQQLFAACSRMDAERTYAIVRLHVLEMLKAGYTATHDEHFTNVRKDSVDGSWQALADSGMRGFLCRCIVDDRIPEQGRETVDEGLAELERLRAFASDRLAVAGSFVNYSFRADPEDMRRIHEGTRALGLPFGVDMTDNSRGALLRARGFEGGQADYYRSFGLLDRGAIYAGKGVNLLAHEYPLLAAHDARLAVVPTLRFFDGQGVPVHDMLAAGMLPGLGTDAPLVSDSQDPFENMRHAIFGQNLAVKAQLAAGGARPPAELWLNAERTLEMATLGSARALLMEERCGSLEVGKAADLVMIDVARAEIAPTWDERRLLGALVWGGKGAQVHSVFVAGERLIENGRSTRWDEDEVIREADRALADIAREAELDRFLPTRQPGATYRGWTYH</sequence>
<dbReference type="InterPro" id="IPR050287">
    <property type="entry name" value="MTA/SAH_deaminase"/>
</dbReference>
<dbReference type="EMBL" id="JBHLWK010000015">
    <property type="protein sequence ID" value="MFC0205110.1"/>
    <property type="molecule type" value="Genomic_DNA"/>
</dbReference>
<dbReference type="InterPro" id="IPR006680">
    <property type="entry name" value="Amidohydro-rel"/>
</dbReference>
<evidence type="ECO:0000256" key="2">
    <source>
        <dbReference type="ARBA" id="ARBA00022801"/>
    </source>
</evidence>
<dbReference type="InterPro" id="IPR011059">
    <property type="entry name" value="Metal-dep_hydrolase_composite"/>
</dbReference>
<gene>
    <name evidence="4" type="ORF">ACFFJC_12625</name>
</gene>
<accession>A0ABV6CWK5</accession>
<keyword evidence="5" id="KW-1185">Reference proteome</keyword>
<dbReference type="RefSeq" id="WP_379487844.1">
    <property type="nucleotide sequence ID" value="NZ_JBHLWK010000015.1"/>
</dbReference>
<reference evidence="4 5" key="1">
    <citation type="submission" date="2024-09" db="EMBL/GenBank/DDBJ databases">
        <authorList>
            <person name="Sun Q."/>
            <person name="Mori K."/>
        </authorList>
    </citation>
    <scope>NUCLEOTIDE SEQUENCE [LARGE SCALE GENOMIC DNA]</scope>
    <source>
        <strain evidence="4 5">CCM 7706</strain>
    </source>
</reference>
<evidence type="ECO:0000313" key="4">
    <source>
        <dbReference type="EMBL" id="MFC0205110.1"/>
    </source>
</evidence>
<feature type="domain" description="Amidohydrolase-related" evidence="3">
    <location>
        <begin position="63"/>
        <end position="439"/>
    </location>
</feature>
<dbReference type="Gene3D" id="3.20.20.140">
    <property type="entry name" value="Metal-dependent hydrolases"/>
    <property type="match status" value="1"/>
</dbReference>
<comment type="similarity">
    <text evidence="1">Belongs to the metallo-dependent hydrolases superfamily. ATZ/TRZ family.</text>
</comment>
<comment type="caution">
    <text evidence="4">The sequence shown here is derived from an EMBL/GenBank/DDBJ whole genome shotgun (WGS) entry which is preliminary data.</text>
</comment>
<dbReference type="PANTHER" id="PTHR43794:SF11">
    <property type="entry name" value="AMIDOHYDROLASE-RELATED DOMAIN-CONTAINING PROTEIN"/>
    <property type="match status" value="1"/>
</dbReference>
<organism evidence="4 5">
    <name type="scientific">Novosphingobium soli</name>
    <dbReference type="NCBI Taxonomy" id="574956"/>
    <lineage>
        <taxon>Bacteria</taxon>
        <taxon>Pseudomonadati</taxon>
        <taxon>Pseudomonadota</taxon>
        <taxon>Alphaproteobacteria</taxon>
        <taxon>Sphingomonadales</taxon>
        <taxon>Sphingomonadaceae</taxon>
        <taxon>Novosphingobium</taxon>
    </lineage>
</organism>
<protein>
    <submittedName>
        <fullName evidence="4">Amidohydrolase family protein</fullName>
    </submittedName>
</protein>
<dbReference type="SUPFAM" id="SSF51338">
    <property type="entry name" value="Composite domain of metallo-dependent hydrolases"/>
    <property type="match status" value="1"/>
</dbReference>
<dbReference type="PANTHER" id="PTHR43794">
    <property type="entry name" value="AMINOHYDROLASE SSNA-RELATED"/>
    <property type="match status" value="1"/>
</dbReference>
<dbReference type="Pfam" id="PF01979">
    <property type="entry name" value="Amidohydro_1"/>
    <property type="match status" value="1"/>
</dbReference>
<proteinExistence type="inferred from homology"/>
<dbReference type="Gene3D" id="2.30.40.10">
    <property type="entry name" value="Urease, subunit C, domain 1"/>
    <property type="match status" value="1"/>
</dbReference>